<keyword evidence="4" id="KW-0539">Nucleus</keyword>
<protein>
    <submittedName>
        <fullName evidence="6">PAS domain-containing protein</fullName>
    </submittedName>
</protein>
<dbReference type="InterPro" id="IPR001067">
    <property type="entry name" value="Nuc_translocat"/>
</dbReference>
<dbReference type="InterPro" id="IPR000014">
    <property type="entry name" value="PAS"/>
</dbReference>
<dbReference type="InterPro" id="IPR050933">
    <property type="entry name" value="Circadian_TF"/>
</dbReference>
<evidence type="ECO:0000256" key="4">
    <source>
        <dbReference type="ARBA" id="ARBA00023242"/>
    </source>
</evidence>
<name>A0A183JAM5_9BILA</name>
<evidence type="ECO:0000256" key="1">
    <source>
        <dbReference type="ARBA" id="ARBA00023015"/>
    </source>
</evidence>
<dbReference type="GO" id="GO:0005634">
    <property type="term" value="C:nucleus"/>
    <property type="evidence" value="ECO:0007669"/>
    <property type="project" value="InterPro"/>
</dbReference>
<evidence type="ECO:0000313" key="6">
    <source>
        <dbReference type="WBParaSite" id="SBAD_0001333601-mRNA-1"/>
    </source>
</evidence>
<proteinExistence type="predicted"/>
<reference evidence="6" key="1">
    <citation type="submission" date="2016-06" db="UniProtKB">
        <authorList>
            <consortium name="WormBaseParasite"/>
        </authorList>
    </citation>
    <scope>IDENTIFICATION</scope>
</reference>
<sequence>LFILFSDLITHAFTGSHLNEQINVTFFAGTTNAFSKESSIPIFLQADDIIDLFQQVANGFMAIIEVQHGQMIQLSNNVKKYLGFYQEELLHKSIFDLLHPRDVDVFKKQILCRREFQACGERCGKSCNDEEHQCTSEPAAFSCWPDWNSAFGSFSLGSRRVFFCRLKCRLEDQE</sequence>
<keyword evidence="1" id="KW-0805">Transcription regulation</keyword>
<dbReference type="SUPFAM" id="SSF55785">
    <property type="entry name" value="PYP-like sensor domain (PAS domain)"/>
    <property type="match status" value="1"/>
</dbReference>
<dbReference type="GO" id="GO:0003700">
    <property type="term" value="F:DNA-binding transcription factor activity"/>
    <property type="evidence" value="ECO:0007669"/>
    <property type="project" value="InterPro"/>
</dbReference>
<dbReference type="GO" id="GO:0003677">
    <property type="term" value="F:DNA binding"/>
    <property type="evidence" value="ECO:0007669"/>
    <property type="project" value="UniProtKB-KW"/>
</dbReference>
<dbReference type="Gene3D" id="3.30.450.20">
    <property type="entry name" value="PAS domain"/>
    <property type="match status" value="1"/>
</dbReference>
<dbReference type="PANTHER" id="PTHR23042">
    <property type="entry name" value="CIRCADIAN PROTEIN CLOCK/ARNT/BMAL/PAS"/>
    <property type="match status" value="1"/>
</dbReference>
<evidence type="ECO:0000256" key="3">
    <source>
        <dbReference type="ARBA" id="ARBA00023163"/>
    </source>
</evidence>
<accession>A0A183JAM5</accession>
<dbReference type="InterPro" id="IPR035965">
    <property type="entry name" value="PAS-like_dom_sf"/>
</dbReference>
<dbReference type="GO" id="GO:0005737">
    <property type="term" value="C:cytoplasm"/>
    <property type="evidence" value="ECO:0007669"/>
    <property type="project" value="InterPro"/>
</dbReference>
<dbReference type="WBParaSite" id="SBAD_0001333601-mRNA-1">
    <property type="protein sequence ID" value="SBAD_0001333601-mRNA-1"/>
    <property type="gene ID" value="SBAD_0001333601"/>
</dbReference>
<dbReference type="GO" id="GO:0005667">
    <property type="term" value="C:transcription regulator complex"/>
    <property type="evidence" value="ECO:0007669"/>
    <property type="project" value="InterPro"/>
</dbReference>
<keyword evidence="2" id="KW-0238">DNA-binding</keyword>
<dbReference type="GO" id="GO:0045944">
    <property type="term" value="P:positive regulation of transcription by RNA polymerase II"/>
    <property type="evidence" value="ECO:0007669"/>
    <property type="project" value="UniProtKB-ARBA"/>
</dbReference>
<dbReference type="PRINTS" id="PR00785">
    <property type="entry name" value="NCTRNSLOCATR"/>
</dbReference>
<feature type="domain" description="PAS" evidence="5">
    <location>
        <begin position="69"/>
        <end position="110"/>
    </location>
</feature>
<dbReference type="PROSITE" id="PS50112">
    <property type="entry name" value="PAS"/>
    <property type="match status" value="1"/>
</dbReference>
<dbReference type="AlphaFoldDB" id="A0A183JAM5"/>
<evidence type="ECO:0000259" key="5">
    <source>
        <dbReference type="PROSITE" id="PS50112"/>
    </source>
</evidence>
<dbReference type="CDD" id="cd00130">
    <property type="entry name" value="PAS"/>
    <property type="match status" value="1"/>
</dbReference>
<evidence type="ECO:0000256" key="2">
    <source>
        <dbReference type="ARBA" id="ARBA00023125"/>
    </source>
</evidence>
<organism evidence="6">
    <name type="scientific">Soboliphyme baturini</name>
    <dbReference type="NCBI Taxonomy" id="241478"/>
    <lineage>
        <taxon>Eukaryota</taxon>
        <taxon>Metazoa</taxon>
        <taxon>Ecdysozoa</taxon>
        <taxon>Nematoda</taxon>
        <taxon>Enoplea</taxon>
        <taxon>Dorylaimia</taxon>
        <taxon>Dioctophymatida</taxon>
        <taxon>Dioctophymatoidea</taxon>
        <taxon>Soboliphymatidae</taxon>
        <taxon>Soboliphyme</taxon>
    </lineage>
</organism>
<keyword evidence="3" id="KW-0804">Transcription</keyword>
<dbReference type="SMART" id="SM00091">
    <property type="entry name" value="PAS"/>
    <property type="match status" value="1"/>
</dbReference>